<keyword evidence="9" id="KW-0732">Signal</keyword>
<dbReference type="GO" id="GO:0005886">
    <property type="term" value="C:plasma membrane"/>
    <property type="evidence" value="ECO:0007669"/>
    <property type="project" value="UniProtKB-SubCell"/>
</dbReference>
<evidence type="ECO:0000259" key="10">
    <source>
        <dbReference type="Pfam" id="PF00060"/>
    </source>
</evidence>
<dbReference type="EMBL" id="JAWDGP010006268">
    <property type="protein sequence ID" value="KAK3744251.1"/>
    <property type="molecule type" value="Genomic_DNA"/>
</dbReference>
<feature type="domain" description="Ionotropic glutamate receptor C-terminal" evidence="10">
    <location>
        <begin position="441"/>
        <end position="572"/>
    </location>
</feature>
<feature type="chain" id="PRO_5042199272" description="Ionotropic glutamate receptor C-terminal domain-containing protein" evidence="9">
    <location>
        <begin position="20"/>
        <end position="721"/>
    </location>
</feature>
<dbReference type="GO" id="GO:0050906">
    <property type="term" value="P:detection of stimulus involved in sensory perception"/>
    <property type="evidence" value="ECO:0007669"/>
    <property type="project" value="UniProtKB-ARBA"/>
</dbReference>
<accession>A0AAE0YHJ3</accession>
<dbReference type="InterPro" id="IPR001320">
    <property type="entry name" value="Iontro_rcpt_C"/>
</dbReference>
<feature type="signal peptide" evidence="9">
    <location>
        <begin position="1"/>
        <end position="19"/>
    </location>
</feature>
<keyword evidence="12" id="KW-1185">Reference proteome</keyword>
<keyword evidence="4 8" id="KW-1133">Transmembrane helix</keyword>
<keyword evidence="6" id="KW-0675">Receptor</keyword>
<keyword evidence="7" id="KW-0325">Glycoprotein</keyword>
<evidence type="ECO:0000256" key="4">
    <source>
        <dbReference type="ARBA" id="ARBA00022989"/>
    </source>
</evidence>
<evidence type="ECO:0000256" key="1">
    <source>
        <dbReference type="ARBA" id="ARBA00004651"/>
    </source>
</evidence>
<sequence>MTVMKIALKLNFWITLVITSDVMRQTHSIAWLEERSYFTPGTKHSSVKVAQNATLATVALSPHEINKWTKMLAWTQEVASFMMCGNCEPVHGNQNNFILIYTEELAVVKPLFEEIFSCRWRLTKAVAWRLDASSRRQDVLQVLSTSLGMETEVRSVIVASRYVDFVYLVLDVVATDLIFKWRRLLHVIEWFALTTDRLSGSSNISRHKSLPDFVTFLSSQDLSIDINQKSRIQPLKKVLQIRLNLNESSFQGNVGTKWSPRLKLNKVALGSLNESMLSQHLRRDATIYLASQKSTMAGMHVPAVIVTSEWDQNAFLVNEGHKTSWRGFSIDVLKLLGEALGFTPQLFPVTDGGFYGTFESNEEILGVSGYLKRREAGLSPMGMMSSEIRRSVIDFLNPHIREDIFYIMFRVHFDQSQLGDPRSGLMKTGTGVMYCLIGPCIAVLVGLLVFLVNGVLTNKGETYGRANLRRLYDFPLHWLFQTTESLPHQSGRILRASWGLFCVAMFTSYGALLTSNAAAPQEYPNITSLEDLLRQPDFKIGVPFSYSYFIMRSIKAEAGTTLADLWKVLVAQNQSYPETFNTDEAHHIRRVLEGQYAYLSSLPLGLLPSYSNADFSNVRFAIQWKLLLHMCVPQNAFYKADLERVLQIATETGILKYIQDEWSPSEAYFTRPRVERQPEIHLSRLQFVMYAVTAGIGVAVISLAVENLVRFCQRRSLSTHP</sequence>
<name>A0AAE0YHJ3_9GAST</name>
<keyword evidence="3 8" id="KW-0812">Transmembrane</keyword>
<proteinExistence type="predicted"/>
<dbReference type="SUPFAM" id="SSF53850">
    <property type="entry name" value="Periplasmic binding protein-like II"/>
    <property type="match status" value="1"/>
</dbReference>
<protein>
    <recommendedName>
        <fullName evidence="10">Ionotropic glutamate receptor C-terminal domain-containing protein</fullName>
    </recommendedName>
</protein>
<feature type="transmembrane region" description="Helical" evidence="8">
    <location>
        <begin position="498"/>
        <end position="519"/>
    </location>
</feature>
<dbReference type="Gene3D" id="3.40.190.10">
    <property type="entry name" value="Periplasmic binding protein-like II"/>
    <property type="match status" value="3"/>
</dbReference>
<dbReference type="Pfam" id="PF00060">
    <property type="entry name" value="Lig_chan"/>
    <property type="match status" value="1"/>
</dbReference>
<dbReference type="PANTHER" id="PTHR42643">
    <property type="entry name" value="IONOTROPIC RECEPTOR 20A-RELATED"/>
    <property type="match status" value="1"/>
</dbReference>
<evidence type="ECO:0000256" key="3">
    <source>
        <dbReference type="ARBA" id="ARBA00022692"/>
    </source>
</evidence>
<organism evidence="11 12">
    <name type="scientific">Elysia crispata</name>
    <name type="common">lettuce slug</name>
    <dbReference type="NCBI Taxonomy" id="231223"/>
    <lineage>
        <taxon>Eukaryota</taxon>
        <taxon>Metazoa</taxon>
        <taxon>Spiralia</taxon>
        <taxon>Lophotrochozoa</taxon>
        <taxon>Mollusca</taxon>
        <taxon>Gastropoda</taxon>
        <taxon>Heterobranchia</taxon>
        <taxon>Euthyneura</taxon>
        <taxon>Panpulmonata</taxon>
        <taxon>Sacoglossa</taxon>
        <taxon>Placobranchoidea</taxon>
        <taxon>Plakobranchidae</taxon>
        <taxon>Elysia</taxon>
    </lineage>
</organism>
<evidence type="ECO:0000313" key="11">
    <source>
        <dbReference type="EMBL" id="KAK3744251.1"/>
    </source>
</evidence>
<dbReference type="GO" id="GO:0015276">
    <property type="term" value="F:ligand-gated monoatomic ion channel activity"/>
    <property type="evidence" value="ECO:0007669"/>
    <property type="project" value="InterPro"/>
</dbReference>
<evidence type="ECO:0000256" key="5">
    <source>
        <dbReference type="ARBA" id="ARBA00023136"/>
    </source>
</evidence>
<comment type="caution">
    <text evidence="11">The sequence shown here is derived from an EMBL/GenBank/DDBJ whole genome shotgun (WGS) entry which is preliminary data.</text>
</comment>
<feature type="transmembrane region" description="Helical" evidence="8">
    <location>
        <begin position="431"/>
        <end position="456"/>
    </location>
</feature>
<evidence type="ECO:0000256" key="6">
    <source>
        <dbReference type="ARBA" id="ARBA00023170"/>
    </source>
</evidence>
<evidence type="ECO:0000256" key="2">
    <source>
        <dbReference type="ARBA" id="ARBA00022475"/>
    </source>
</evidence>
<evidence type="ECO:0000256" key="9">
    <source>
        <dbReference type="SAM" id="SignalP"/>
    </source>
</evidence>
<dbReference type="PANTHER" id="PTHR42643:SF24">
    <property type="entry name" value="IONOTROPIC RECEPTOR 60A"/>
    <property type="match status" value="1"/>
</dbReference>
<dbReference type="AlphaFoldDB" id="A0AAE0YHJ3"/>
<reference evidence="11" key="1">
    <citation type="journal article" date="2023" name="G3 (Bethesda)">
        <title>A reference genome for the long-term kleptoplast-retaining sea slug Elysia crispata morphotype clarki.</title>
        <authorList>
            <person name="Eastman K.E."/>
            <person name="Pendleton A.L."/>
            <person name="Shaikh M.A."/>
            <person name="Suttiyut T."/>
            <person name="Ogas R."/>
            <person name="Tomko P."/>
            <person name="Gavelis G."/>
            <person name="Widhalm J.R."/>
            <person name="Wisecaver J.H."/>
        </authorList>
    </citation>
    <scope>NUCLEOTIDE SEQUENCE</scope>
    <source>
        <strain evidence="11">ECLA1</strain>
    </source>
</reference>
<dbReference type="InterPro" id="IPR052192">
    <property type="entry name" value="Insect_Ionotropic_Sensory_Rcpt"/>
</dbReference>
<gene>
    <name evidence="11" type="ORF">RRG08_020511</name>
</gene>
<feature type="transmembrane region" description="Helical" evidence="8">
    <location>
        <begin position="687"/>
        <end position="709"/>
    </location>
</feature>
<evidence type="ECO:0000256" key="8">
    <source>
        <dbReference type="SAM" id="Phobius"/>
    </source>
</evidence>
<keyword evidence="2" id="KW-1003">Cell membrane</keyword>
<dbReference type="Proteomes" id="UP001283361">
    <property type="component" value="Unassembled WGS sequence"/>
</dbReference>
<comment type="subcellular location">
    <subcellularLocation>
        <location evidence="1">Cell membrane</location>
        <topology evidence="1">Multi-pass membrane protein</topology>
    </subcellularLocation>
</comment>
<evidence type="ECO:0000256" key="7">
    <source>
        <dbReference type="ARBA" id="ARBA00023180"/>
    </source>
</evidence>
<evidence type="ECO:0000313" key="12">
    <source>
        <dbReference type="Proteomes" id="UP001283361"/>
    </source>
</evidence>
<keyword evidence="5 8" id="KW-0472">Membrane</keyword>